<dbReference type="AlphaFoldDB" id="A0A0A9FB65"/>
<reference evidence="1" key="2">
    <citation type="journal article" date="2015" name="Data Brief">
        <title>Shoot transcriptome of the giant reed, Arundo donax.</title>
        <authorList>
            <person name="Barrero R.A."/>
            <person name="Guerrero F.D."/>
            <person name="Moolhuijzen P."/>
            <person name="Goolsby J.A."/>
            <person name="Tidwell J."/>
            <person name="Bellgard S.E."/>
            <person name="Bellgard M.I."/>
        </authorList>
    </citation>
    <scope>NUCLEOTIDE SEQUENCE</scope>
    <source>
        <tissue evidence="1">Shoot tissue taken approximately 20 cm above the soil surface</tissue>
    </source>
</reference>
<protein>
    <submittedName>
        <fullName evidence="1">Uncharacterized protein</fullName>
    </submittedName>
</protein>
<proteinExistence type="predicted"/>
<name>A0A0A9FB65_ARUDO</name>
<sequence length="29" mass="3511">MVAVAVYQLCKFSLKNVRLFEVQKKRKRK</sequence>
<accession>A0A0A9FB65</accession>
<organism evidence="1">
    <name type="scientific">Arundo donax</name>
    <name type="common">Giant reed</name>
    <name type="synonym">Donax arundinaceus</name>
    <dbReference type="NCBI Taxonomy" id="35708"/>
    <lineage>
        <taxon>Eukaryota</taxon>
        <taxon>Viridiplantae</taxon>
        <taxon>Streptophyta</taxon>
        <taxon>Embryophyta</taxon>
        <taxon>Tracheophyta</taxon>
        <taxon>Spermatophyta</taxon>
        <taxon>Magnoliopsida</taxon>
        <taxon>Liliopsida</taxon>
        <taxon>Poales</taxon>
        <taxon>Poaceae</taxon>
        <taxon>PACMAD clade</taxon>
        <taxon>Arundinoideae</taxon>
        <taxon>Arundineae</taxon>
        <taxon>Arundo</taxon>
    </lineage>
</organism>
<dbReference type="EMBL" id="GBRH01190505">
    <property type="protein sequence ID" value="JAE07391.1"/>
    <property type="molecule type" value="Transcribed_RNA"/>
</dbReference>
<evidence type="ECO:0000313" key="1">
    <source>
        <dbReference type="EMBL" id="JAE07391.1"/>
    </source>
</evidence>
<reference evidence="1" key="1">
    <citation type="submission" date="2014-09" db="EMBL/GenBank/DDBJ databases">
        <authorList>
            <person name="Magalhaes I.L.F."/>
            <person name="Oliveira U."/>
            <person name="Santos F.R."/>
            <person name="Vidigal T.H.D.A."/>
            <person name="Brescovit A.D."/>
            <person name="Santos A.J."/>
        </authorList>
    </citation>
    <scope>NUCLEOTIDE SEQUENCE</scope>
    <source>
        <tissue evidence="1">Shoot tissue taken approximately 20 cm above the soil surface</tissue>
    </source>
</reference>